<protein>
    <submittedName>
        <fullName evidence="2">Uncharacterized protein</fullName>
    </submittedName>
</protein>
<evidence type="ECO:0000313" key="4">
    <source>
        <dbReference type="Proteomes" id="UP000595437"/>
    </source>
</evidence>
<dbReference type="EMBL" id="CP045908">
    <property type="protein sequence ID" value="QQP33209.1"/>
    <property type="molecule type" value="Genomic_DNA"/>
</dbReference>
<dbReference type="AlphaFoldDB" id="A0A7T8GM33"/>
<proteinExistence type="predicted"/>
<feature type="region of interest" description="Disordered" evidence="1">
    <location>
        <begin position="25"/>
        <end position="60"/>
    </location>
</feature>
<dbReference type="Proteomes" id="UP000595437">
    <property type="component" value="Chromosome 20"/>
</dbReference>
<feature type="compositionally biased region" description="Low complexity" evidence="1">
    <location>
        <begin position="26"/>
        <end position="60"/>
    </location>
</feature>
<feature type="non-terminal residue" evidence="2">
    <location>
        <position position="1"/>
    </location>
</feature>
<organism evidence="2 4">
    <name type="scientific">Caligus rogercresseyi</name>
    <name type="common">Sea louse</name>
    <dbReference type="NCBI Taxonomy" id="217165"/>
    <lineage>
        <taxon>Eukaryota</taxon>
        <taxon>Metazoa</taxon>
        <taxon>Ecdysozoa</taxon>
        <taxon>Arthropoda</taxon>
        <taxon>Crustacea</taxon>
        <taxon>Multicrustacea</taxon>
        <taxon>Hexanauplia</taxon>
        <taxon>Copepoda</taxon>
        <taxon>Siphonostomatoida</taxon>
        <taxon>Caligidae</taxon>
        <taxon>Caligus</taxon>
    </lineage>
</organism>
<gene>
    <name evidence="3" type="ORF">FKW44_024500</name>
    <name evidence="2" type="ORF">FKW44_024743</name>
</gene>
<sequence length="60" mass="6401">THSPHLDFVSGVLPLVGLRQSKEFLPSSSLESSPPTPRRTSLESFPSSSSSKEFLPSSSA</sequence>
<evidence type="ECO:0000256" key="1">
    <source>
        <dbReference type="SAM" id="MobiDB-lite"/>
    </source>
</evidence>
<name>A0A7T8GM33_CALRO</name>
<keyword evidence="4" id="KW-1185">Reference proteome</keyword>
<evidence type="ECO:0000313" key="2">
    <source>
        <dbReference type="EMBL" id="QQP32434.1"/>
    </source>
</evidence>
<dbReference type="Proteomes" id="UP000595437">
    <property type="component" value="Chromosome 19"/>
</dbReference>
<evidence type="ECO:0000313" key="3">
    <source>
        <dbReference type="EMBL" id="QQP33209.1"/>
    </source>
</evidence>
<dbReference type="EMBL" id="CP045909">
    <property type="protein sequence ID" value="QQP32434.1"/>
    <property type="molecule type" value="Genomic_DNA"/>
</dbReference>
<reference evidence="2" key="2">
    <citation type="journal article" name="Sci. Data">
        <title>Chromosome-scale genome assembly of the sea louse Caligus rogercresseyi by SMRT sequencing and Hi-C analysis.</title>
        <authorList>
            <person name="Gallardo-Escarate C."/>
            <person name="Valenzuela-Munoz V."/>
            <person name="Nunez-Acuna G."/>
            <person name="Valenzuela-Miranda D."/>
            <person name="Goncalves A.T."/>
            <person name="Escobar-Sepulveda H."/>
            <person name="Liachko I."/>
            <person name="Nelson B."/>
            <person name="Roberts S."/>
            <person name="Warren W."/>
        </authorList>
    </citation>
    <scope>NUCLEOTIDE SEQUENCE</scope>
    <source>
        <tissue evidence="2">Whole tissue</tissue>
    </source>
</reference>
<accession>A0A7T8GM33</accession>
<reference evidence="4" key="1">
    <citation type="submission" date="2021-01" db="EMBL/GenBank/DDBJ databases">
        <title>Caligus Genome Assembly.</title>
        <authorList>
            <person name="Gallardo-Escarate C."/>
        </authorList>
    </citation>
    <scope>NUCLEOTIDE SEQUENCE [LARGE SCALE GENOMIC DNA]</scope>
</reference>